<gene>
    <name evidence="3" type="ORF">Nepgr_027082</name>
</gene>
<dbReference type="GO" id="GO:0006623">
    <property type="term" value="P:protein targeting to vacuole"/>
    <property type="evidence" value="ECO:0007669"/>
    <property type="project" value="TreeGrafter"/>
</dbReference>
<sequence>MFLNDLSQRKLATLLRPWLTHEPQLEVKLGFLRSHAVAKNLRFDTSALNCLIGDGVLLSFKSVTVEELNIRVAQWSSPAFTVKVRGVNVTLSAEERIEGRVSGPVQKSNDAPLEERKKKILAKIDPLGSSLHDNLENAMANASSRNWLKNSLVNVLLAHCSLLMHDIHVRVELPALDYSFAWLLDATEFDAEPQHCKHGCFIGGLIGSFLRPVRESSFNIGVQRLEIQTERKEQVSCIFASVELYISIRWKDLQLIDFMLYVPETKFSLSPDELLMIVTVRILFPTKSKNSRNGRQLWKVARSKVFNVLLPSGYSLQRTFNVAVSCVRLAKAYEHFLGQVGYPADESFRKTILKMSEGGHFSRPFEPHWKLISEIEKELPAEAIAWARRVGRYNAAVKFQHAEDRKSSSSSSHFNSFWKILLLLAVVWRAIYKIFEIIVTVLPLKNLLAVLSGGHSEIISVGSTAKFSLRLNLVNISFVVYPMDAINVPVHQKLKLTTRVSCSYLHSLCLSMEGFRLVYEDSISDQNLCFSLRCLTVSSVPVTVGLENENNSGKFSSSLNELRKEGVDDSKTIFWVEPVPMLHNLEESETASAYYDAGNMAVPFLGKLLAELRLTWNRLYLRFQESKANYIENPCLFCDVKSLMVFPGLKNPDSGFWKCSLTVGKLNFMLGYSSVLSIAVLFKQMEHRFCQSYSCHNTSAISHSSVTAQNVAEMSWHQRLKSRAEGLKMEMLKMLPDKHIEVGIFIAGPRVQISLGKKESSGGTAEMYPASCHDCLTLTVAVHDIALAVWPSSEIEIPSYLDVNAEFFGFGVLKRACISEANNENYISRRHITLGYFLKIDGLNAYLEDSAGTQPKQILALQPTAIKSSFLWDCLHSFGTTAAAFSSAFCCVIKGLAVSIYMDELSLIHQVVEGIVSGVSRYAFGNSEIDGRVSLRHEMLRMKPETELIVGDTAGEALNTRSASFKVTGSLELGPLNIILHHSRKSIYKESFPMDTVASSSKKMGSAELHENGIWLSMQKICTEISCEDGKAEVHAEFSESLAAIIRYKSQIGEVTDPLDVVNVVLQTFDCLHEVSLSNCTCSLMLDFHEDISSSEILKAAGSGRSTNNLGSLAVNSPSITENEGANKSTVEESSDSYASALASGHWLLINISFDVIFMGRSLVKNFLVHAHQPSRLLLLFSLGGDFQQICFQIQDGFVFVEAAVLVTFADCSTFYLHYILNLLPASSSLRKPVEIAEPGERMSIPGENHVEDTIQNNFDADYPVKWELLEALTVKLSQLSLAFLAADEYGRVQEIIWKVDLCLNFGLENTKRKFLFNLSQLKILSQTLDKNLKQTTSETKIPHFSSVTSSCFSSDVSEDSLIAVQKMKRSQPLLNDESCSTSSVSARKSLANDSSSIAFQASEEHYILKELVACVSAEKPVPGVENDHSYLSPGYAGDGSVSDFDMTISLPEIQMLMDTVESLSKVFAKEAPNSLQKKILPSINRETENVVEAAVLDGAIVAIQDIHQHLYITVECAGNKYSLAGSIHYSLVGERALFKVECQRQRRWNMTAPCFSLVSLHAKSDSGGPMQLCCCPDSGFVHISSTNCRGSALWKIVPFKPQSYGGDSNMKPHNMLSKGTFYLVNKRNDCGIAFSDGVPEFERKPGNPFKFKIFSGSSLTHNVVMLDTHPVEADGSHDSQLPLLDGQGLCRAAEVSPCINLKIKKAAFTIVHELSIRTGMFPLLQGCINNIEVLIQVLYSKTRVISTLTAVLYYFDSHRIQWTELVSPIKTCIFYRSRFHSQVTQTMKHGVPIHLYIKVKELDILLTELSLDILLYVIGKLDLAGPFAVKSSAILANCCKVENQSGLNLLCVFNDAQTARVGRKQSAFLSLRYLVDQSLEASYVSMKLENLGTLSTSSIHLPLSKTRYFAWRMRIMSLQDPRTYPGPFVVFDISRNAEEGLSILVSPLLRVHNATEFSMDLRFQRPQQMEAESASVLLKAGDTVDDCMAAFDAVNLSGGLKKALMSLSVGNFLFSFRPDIKERMNNSQKSYSVEWSENRKGGKAIRLSGIIDKLTYRVRNAFSAESWKYSFSTACCSVRSGDAHVANVHFLVQSIGRDVPVMKPDDDSESQNSFISMQEQKELFLLPTLRVSNLLQSDVHVLLSETDTCPPEDFLNIGNEATIPYGSAVMLYANPEVIYFSVTLVALSSSCKTVNSGDWVKRLNKQKGSIQYLDIDLEFCGGKYFATLRLSRGDRGILEAVIYTSYTLKNDTDFPLLCLLPNQKALSKGEAERFDSTTPNLGAFLPPRSIRSWFMKSNKLCLKLLDEDASQAMLDLDALSGLAEISLSKNGVFGFEHLVKLGVSLGPLTSKMIVPSRIVSVVPRYVVSNESDVQVYVRQCFPEDDLEGIVGINSKQKAALLLRAGTHIRKEITVLEKFLWKHRIAIDDSSTFIQFRPNDTCLGWSGPVCVASLGRFFLKFKRSSEFAAYQSNTANKLDSTAWDFAVVHVVEEASSFVLHFHSPPDIDLPYRIENHLHNASITYYQKDTFEPASLAAESVIYYVWDDLTRPHKLVVRINSLHQLREINLDKLRPWKPFFRASQQSELAYLFRLDSGVGDGRRNSGESNGLDWGNIGYEVYADGSTRVLRISDYYGGHKGEIIFESRMKVQFRIINLAIQLLECQKQDLSNTMDPNVLSIYTPIILGRLENISLDCISIDQQKFYQLRVQSINVDQKWDRAPFAAMLRRHQLYDTATEDSILYVVFVLDSTKSSVKQVKYSSALLQPVDFNLDEETLMKIVPFWRSSLSQSTQSQQYYFEHFEIHPVKIIASFLPEESYSSYSSAQEALRSLLHSVIKIPAIKKLVVELNGVLVTHALVTTRELLIKCAQHYSWYAMRAIYIAKGSPLLPPSFASVFDDKASSSLDVFFDPSSSLPNVQGLTLGTFKLISKCITNKGFSGTKRYFGDLKKTLKTAGSNILFAAVTEISDSVLKGAESSGFSGMVTGFHQGILKLAMEPSFLGTAFMEGGPDRKIQLDQIPGVDELYIEGYLQAMLDSTYKQEFLRVRVIDNQVILKNLPPSSALIDEIMDRVKDFLVSKALLKGDSSTTSRPLRHRRGENAWRIGPTVLTLCEHLFVSFSIRMLRRQAKEAAARLKLKFKPDNGQEPHGLNTQASSSKDKDKRKPVWRWGIGKFVLSALVAYVDGRLCRGIPNPVARRIVSGFLLSFLDKDDSQ</sequence>
<comment type="caution">
    <text evidence="3">The sequence shown here is derived from an EMBL/GenBank/DDBJ whole genome shotgun (WGS) entry which is preliminary data.</text>
</comment>
<protein>
    <recommendedName>
        <fullName evidence="2">Vacuolar protein sorting-associated protein 13 VPS13 adaptor binding domain-containing protein</fullName>
    </recommendedName>
</protein>
<dbReference type="InterPro" id="IPR026847">
    <property type="entry name" value="VPS13"/>
</dbReference>
<keyword evidence="4" id="KW-1185">Reference proteome</keyword>
<accession>A0AAD3T9K7</accession>
<dbReference type="PANTHER" id="PTHR16166">
    <property type="entry name" value="VACUOLAR PROTEIN SORTING-ASSOCIATED PROTEIN VPS13"/>
    <property type="match status" value="1"/>
</dbReference>
<evidence type="ECO:0000259" key="2">
    <source>
        <dbReference type="Pfam" id="PF25036"/>
    </source>
</evidence>
<dbReference type="Proteomes" id="UP001279734">
    <property type="component" value="Unassembled WGS sequence"/>
</dbReference>
<dbReference type="PANTHER" id="PTHR16166:SF130">
    <property type="entry name" value="PROTEIN SORTING-ASSOCIATED PROTEIN, PUTATIVE (DUF1162)-RELATED"/>
    <property type="match status" value="1"/>
</dbReference>
<dbReference type="EMBL" id="BSYO01000029">
    <property type="protein sequence ID" value="GMH25239.1"/>
    <property type="molecule type" value="Genomic_DNA"/>
</dbReference>
<dbReference type="InterPro" id="IPR009543">
    <property type="entry name" value="VPS13_VAB"/>
</dbReference>
<organism evidence="3 4">
    <name type="scientific">Nepenthes gracilis</name>
    <name type="common">Slender pitcher plant</name>
    <dbReference type="NCBI Taxonomy" id="150966"/>
    <lineage>
        <taxon>Eukaryota</taxon>
        <taxon>Viridiplantae</taxon>
        <taxon>Streptophyta</taxon>
        <taxon>Embryophyta</taxon>
        <taxon>Tracheophyta</taxon>
        <taxon>Spermatophyta</taxon>
        <taxon>Magnoliopsida</taxon>
        <taxon>eudicotyledons</taxon>
        <taxon>Gunneridae</taxon>
        <taxon>Pentapetalae</taxon>
        <taxon>Caryophyllales</taxon>
        <taxon>Nepenthaceae</taxon>
        <taxon>Nepenthes</taxon>
    </lineage>
</organism>
<dbReference type="GO" id="GO:0045053">
    <property type="term" value="P:protein retention in Golgi apparatus"/>
    <property type="evidence" value="ECO:0007669"/>
    <property type="project" value="TreeGrafter"/>
</dbReference>
<evidence type="ECO:0000313" key="4">
    <source>
        <dbReference type="Proteomes" id="UP001279734"/>
    </source>
</evidence>
<evidence type="ECO:0000256" key="1">
    <source>
        <dbReference type="SAM" id="MobiDB-lite"/>
    </source>
</evidence>
<feature type="domain" description="Vacuolar protein sorting-associated protein 13 VPS13 adaptor binding" evidence="2">
    <location>
        <begin position="2120"/>
        <end position="2547"/>
    </location>
</feature>
<name>A0AAD3T9K7_NEPGR</name>
<evidence type="ECO:0000313" key="3">
    <source>
        <dbReference type="EMBL" id="GMH25239.1"/>
    </source>
</evidence>
<proteinExistence type="predicted"/>
<reference evidence="3" key="1">
    <citation type="submission" date="2023-05" db="EMBL/GenBank/DDBJ databases">
        <title>Nepenthes gracilis genome sequencing.</title>
        <authorList>
            <person name="Fukushima K."/>
        </authorList>
    </citation>
    <scope>NUCLEOTIDE SEQUENCE</scope>
    <source>
        <strain evidence="3">SING2019-196</strain>
    </source>
</reference>
<feature type="region of interest" description="Disordered" evidence="1">
    <location>
        <begin position="3137"/>
        <end position="3160"/>
    </location>
</feature>
<dbReference type="Pfam" id="PF25036">
    <property type="entry name" value="VPS13_VAB"/>
    <property type="match status" value="1"/>
</dbReference>